<reference evidence="3" key="1">
    <citation type="submission" date="2023-08" db="EMBL/GenBank/DDBJ databases">
        <title>Pelteobagrus vachellii genome.</title>
        <authorList>
            <person name="Liu H."/>
        </authorList>
    </citation>
    <scope>NUCLEOTIDE SEQUENCE</scope>
    <source>
        <strain evidence="3">PRFRI_2022a</strain>
        <tissue evidence="3">Muscle</tissue>
    </source>
</reference>
<dbReference type="SUPFAM" id="SSF58069">
    <property type="entry name" value="Virus ectodomain"/>
    <property type="match status" value="1"/>
</dbReference>
<accession>A0AA88MJC2</accession>
<evidence type="ECO:0000256" key="2">
    <source>
        <dbReference type="SAM" id="SignalP"/>
    </source>
</evidence>
<sequence length="445" mass="50259">MVVILLILIICLGTGLPVQAHPHDNEFWKFANWTARQHTNESCYVCQVFPTSATTTSLKPRNDTLDTTLTVMAQICISETCISGKTTEKGHENQHIRYLKRTGARWCANNTNDEFFCINALRTALKMDQKGTAFVKDFQALQGPNHQYTVCVTARGNIFLGNLTTKSCNKTYTACELGQENASTCSLIYPGETGTTWKQDWYWVCGKNVYLYLPKGWGGTCALTQFTSHLSIVKGNRTHNVRHKRSTNDPTFPPREHQLKTKVAKFWDAIFPQYGVTQLWNQIEVTHYRLATFANETLQAMEGVRSELTALRLTAIQNRMALDMLLAEKGGVCAVVGDSCCTFIPDHDDAHGEIGQAVEKMRKTVEAIKEDEKGDRTGWGLWYILFGQWTPYLSMIVPVLFILLLLCLCGPCILQCLQSMLHRMISGYQLIPRVSEYYPIPMQGK</sequence>
<dbReference type="PANTHER" id="PTHR10424">
    <property type="entry name" value="VIRAL ENVELOPE PROTEIN"/>
    <property type="match status" value="1"/>
</dbReference>
<dbReference type="Gene3D" id="1.10.287.210">
    <property type="match status" value="1"/>
</dbReference>
<dbReference type="Pfam" id="PF00429">
    <property type="entry name" value="TLV_coat"/>
    <property type="match status" value="1"/>
</dbReference>
<gene>
    <name evidence="3" type="ORF">Q7C36_014587</name>
</gene>
<feature type="signal peptide" evidence="2">
    <location>
        <begin position="1"/>
        <end position="20"/>
    </location>
</feature>
<evidence type="ECO:0000313" key="4">
    <source>
        <dbReference type="Proteomes" id="UP001187315"/>
    </source>
</evidence>
<dbReference type="Proteomes" id="UP001187315">
    <property type="component" value="Unassembled WGS sequence"/>
</dbReference>
<evidence type="ECO:0000313" key="3">
    <source>
        <dbReference type="EMBL" id="KAK2836718.1"/>
    </source>
</evidence>
<organism evidence="3 4">
    <name type="scientific">Tachysurus vachellii</name>
    <name type="common">Darkbarbel catfish</name>
    <name type="synonym">Pelteobagrus vachellii</name>
    <dbReference type="NCBI Taxonomy" id="175792"/>
    <lineage>
        <taxon>Eukaryota</taxon>
        <taxon>Metazoa</taxon>
        <taxon>Chordata</taxon>
        <taxon>Craniata</taxon>
        <taxon>Vertebrata</taxon>
        <taxon>Euteleostomi</taxon>
        <taxon>Actinopterygii</taxon>
        <taxon>Neopterygii</taxon>
        <taxon>Teleostei</taxon>
        <taxon>Ostariophysi</taxon>
        <taxon>Siluriformes</taxon>
        <taxon>Bagridae</taxon>
        <taxon>Tachysurus</taxon>
    </lineage>
</organism>
<dbReference type="EMBL" id="JAVHJS010000014">
    <property type="protein sequence ID" value="KAK2836718.1"/>
    <property type="molecule type" value="Genomic_DNA"/>
</dbReference>
<keyword evidence="4" id="KW-1185">Reference proteome</keyword>
<feature type="chain" id="PRO_5041721543" description="Envelope protein" evidence="2">
    <location>
        <begin position="21"/>
        <end position="445"/>
    </location>
</feature>
<keyword evidence="1" id="KW-0472">Membrane</keyword>
<comment type="caution">
    <text evidence="3">The sequence shown here is derived from an EMBL/GenBank/DDBJ whole genome shotgun (WGS) entry which is preliminary data.</text>
</comment>
<keyword evidence="1" id="KW-0812">Transmembrane</keyword>
<evidence type="ECO:0008006" key="5">
    <source>
        <dbReference type="Google" id="ProtNLM"/>
    </source>
</evidence>
<feature type="transmembrane region" description="Helical" evidence="1">
    <location>
        <begin position="392"/>
        <end position="414"/>
    </location>
</feature>
<name>A0AA88MJC2_TACVA</name>
<dbReference type="InterPro" id="IPR018154">
    <property type="entry name" value="TLV/ENV_coat_polyprotein"/>
</dbReference>
<proteinExistence type="predicted"/>
<protein>
    <recommendedName>
        <fullName evidence="5">Envelope protein</fullName>
    </recommendedName>
</protein>
<keyword evidence="2" id="KW-0732">Signal</keyword>
<evidence type="ECO:0000256" key="1">
    <source>
        <dbReference type="SAM" id="Phobius"/>
    </source>
</evidence>
<keyword evidence="1" id="KW-1133">Transmembrane helix</keyword>
<dbReference type="AlphaFoldDB" id="A0AA88MJC2"/>